<dbReference type="HOGENOM" id="CLU_349585_0_0_1"/>
<feature type="compositionally biased region" description="Polar residues" evidence="1">
    <location>
        <begin position="183"/>
        <end position="225"/>
    </location>
</feature>
<dbReference type="WormBase" id="CBG18520">
    <property type="protein sequence ID" value="CBP42556"/>
    <property type="gene ID" value="WBGene00037923"/>
</dbReference>
<protein>
    <submittedName>
        <fullName evidence="2">Protein CBG18520</fullName>
    </submittedName>
</protein>
<feature type="compositionally biased region" description="Polar residues" evidence="1">
    <location>
        <begin position="258"/>
        <end position="283"/>
    </location>
</feature>
<sequence>MVAELLITTDMITSFKSCIGQKNYKHFFDKYKRTLCKDLDNFTSVILENETSIVIAQNVRNLVRYLENFNPQYPGSNVKGANGFGNVIGKIHDEMKDAILGMNWEFFYNEYIPRIDEIINEARQQKIIFVRVEHENNWYPNFSTRGNEYFILQTTDSNPTRGDPYYSKNSGEMLKSKPASSKELMTSQANLNGSHSNNSKVGNGRNDFQSVTSPFAKNLTPSANLGNPGGNEDETTHVQSKITNFTLKSGGPQHETSRQGNFSADSHTSSSRNSNIRNGTIDFSSNSSVTNSSATISNMGHNGSTNGSHYHISLHGSYGNSYNSTNYPTPPHHIAIPDDNVTSTEKEIQEISSESSVSHMKPMEEIAVSSFNHKSIIPSENQSSASLGNPINHNNQCGTKRLIQTASGTKFDAGNVSIQRADGPKGFGTVATIPVESQPHGYSIISSNTMRDTLSQYGTLPENAQRNQTNDYQTLRQLEMPNSLQESLLAPKESEAWADQALNSLRLPTPDEHHSIRDSEFENEKYDNDFFTYNADMSFLNHQADVRLERNIEKEMIEKGKNTSEELREQKESQFYAPLDPNISLESEEDNTRFNEDLEQLKAKQREELEEKRRERRKRQAELEEEMRKLRNESEERFRIFISCILLRMRFEEQEQDWMDWIQTCRNHIASLHRYFSIFKQEYHTVFGRKHQPDSDDLEEFQKERKRFYSFLIEVFNDLEDDFGKLNSIEGYSEVLFLRILQSCLANVATELLTIVNIVSNLQTDKQSFTELEEAISKLRTEKIYSTSQLRAICKTEDTSEIYQNVKFPKLNSVPIIEETY</sequence>
<gene>
    <name evidence="2 4" type="ORF">CBG18520</name>
    <name evidence="2" type="ORF">CBG_18520</name>
</gene>
<feature type="compositionally biased region" description="Polar residues" evidence="1">
    <location>
        <begin position="237"/>
        <end position="247"/>
    </location>
</feature>
<feature type="region of interest" description="Disordered" evidence="1">
    <location>
        <begin position="559"/>
        <end position="592"/>
    </location>
</feature>
<feature type="compositionally biased region" description="Basic and acidic residues" evidence="1">
    <location>
        <begin position="559"/>
        <end position="572"/>
    </location>
</feature>
<name>A8XTH6_CAEBR</name>
<organism evidence="2 3">
    <name type="scientific">Caenorhabditis briggsae</name>
    <dbReference type="NCBI Taxonomy" id="6238"/>
    <lineage>
        <taxon>Eukaryota</taxon>
        <taxon>Metazoa</taxon>
        <taxon>Ecdysozoa</taxon>
        <taxon>Nematoda</taxon>
        <taxon>Chromadorea</taxon>
        <taxon>Rhabditida</taxon>
        <taxon>Rhabditina</taxon>
        <taxon>Rhabditomorpha</taxon>
        <taxon>Rhabditoidea</taxon>
        <taxon>Rhabditidae</taxon>
        <taxon>Peloderinae</taxon>
        <taxon>Caenorhabditis</taxon>
    </lineage>
</organism>
<keyword evidence="3" id="KW-1185">Reference proteome</keyword>
<dbReference type="OMA" id="VRVEHEN"/>
<reference evidence="2 3" key="2">
    <citation type="journal article" date="2011" name="PLoS Genet.">
        <title>Caenorhabditis briggsae recombinant inbred line genotypes reveal inter-strain incompatibility and the evolution of recombination.</title>
        <authorList>
            <person name="Ross J.A."/>
            <person name="Koboldt D.C."/>
            <person name="Staisch J.E."/>
            <person name="Chamberlin H.M."/>
            <person name="Gupta B.P."/>
            <person name="Miller R.D."/>
            <person name="Baird S.E."/>
            <person name="Haag E.S."/>
        </authorList>
    </citation>
    <scope>NUCLEOTIDE SEQUENCE [LARGE SCALE GENOMIC DNA]</scope>
    <source>
        <strain evidence="2 3">AF16</strain>
    </source>
</reference>
<evidence type="ECO:0000256" key="1">
    <source>
        <dbReference type="SAM" id="MobiDB-lite"/>
    </source>
</evidence>
<dbReference type="CTD" id="8577449"/>
<dbReference type="PANTHER" id="PTHR21566:SF2">
    <property type="entry name" value="CILIA- AND FLAGELLA-ASSOCIATED PROTEIN 251-LIKE-RELATED"/>
    <property type="match status" value="1"/>
</dbReference>
<dbReference type="InterPro" id="IPR007883">
    <property type="entry name" value="DUF713"/>
</dbReference>
<feature type="compositionally biased region" description="Low complexity" evidence="1">
    <location>
        <begin position="284"/>
        <end position="298"/>
    </location>
</feature>
<evidence type="ECO:0000313" key="2">
    <source>
        <dbReference type="EMBL" id="CAP35953.2"/>
    </source>
</evidence>
<dbReference type="Pfam" id="PF05218">
    <property type="entry name" value="DUF713"/>
    <property type="match status" value="1"/>
</dbReference>
<dbReference type="RefSeq" id="XP_045096503.1">
    <property type="nucleotide sequence ID" value="XM_045241127.1"/>
</dbReference>
<dbReference type="eggNOG" id="ENOG502RA8G">
    <property type="taxonomic scope" value="Eukaryota"/>
</dbReference>
<dbReference type="KEGG" id="cbr:CBG_18520"/>
<dbReference type="GeneID" id="8577449"/>
<dbReference type="Proteomes" id="UP000008549">
    <property type="component" value="Unassembled WGS sequence"/>
</dbReference>
<accession>A8XTH6</accession>
<dbReference type="PANTHER" id="PTHR21566">
    <property type="entry name" value="CILIA- AND FLAGELLA-ASSOCIATED PROTEIN 251-LIKE-RELATED-RELATED"/>
    <property type="match status" value="1"/>
</dbReference>
<evidence type="ECO:0000313" key="3">
    <source>
        <dbReference type="Proteomes" id="UP000008549"/>
    </source>
</evidence>
<dbReference type="EMBL" id="HE601508">
    <property type="protein sequence ID" value="CAP35953.2"/>
    <property type="molecule type" value="Genomic_DNA"/>
</dbReference>
<dbReference type="AlphaFoldDB" id="A8XTH6"/>
<evidence type="ECO:0000313" key="4">
    <source>
        <dbReference type="WormBase" id="CBG18520"/>
    </source>
</evidence>
<reference evidence="2 3" key="1">
    <citation type="journal article" date="2003" name="PLoS Biol.">
        <title>The genome sequence of Caenorhabditis briggsae: a platform for comparative genomics.</title>
        <authorList>
            <person name="Stein L.D."/>
            <person name="Bao Z."/>
            <person name="Blasiar D."/>
            <person name="Blumenthal T."/>
            <person name="Brent M.R."/>
            <person name="Chen N."/>
            <person name="Chinwalla A."/>
            <person name="Clarke L."/>
            <person name="Clee C."/>
            <person name="Coghlan A."/>
            <person name="Coulson A."/>
            <person name="D'Eustachio P."/>
            <person name="Fitch D.H."/>
            <person name="Fulton L.A."/>
            <person name="Fulton R.E."/>
            <person name="Griffiths-Jones S."/>
            <person name="Harris T.W."/>
            <person name="Hillier L.W."/>
            <person name="Kamath R."/>
            <person name="Kuwabara P.E."/>
            <person name="Mardis E.R."/>
            <person name="Marra M.A."/>
            <person name="Miner T.L."/>
            <person name="Minx P."/>
            <person name="Mullikin J.C."/>
            <person name="Plumb R.W."/>
            <person name="Rogers J."/>
            <person name="Schein J.E."/>
            <person name="Sohrmann M."/>
            <person name="Spieth J."/>
            <person name="Stajich J.E."/>
            <person name="Wei C."/>
            <person name="Willey D."/>
            <person name="Wilson R.K."/>
            <person name="Durbin R."/>
            <person name="Waterston R.H."/>
        </authorList>
    </citation>
    <scope>NUCLEOTIDE SEQUENCE [LARGE SCALE GENOMIC DNA]</scope>
    <source>
        <strain evidence="2 3">AF16</strain>
    </source>
</reference>
<feature type="region of interest" description="Disordered" evidence="1">
    <location>
        <begin position="155"/>
        <end position="302"/>
    </location>
</feature>
<proteinExistence type="predicted"/>